<protein>
    <submittedName>
        <fullName evidence="2">Uncharacterized protein</fullName>
    </submittedName>
</protein>
<keyword evidence="3" id="KW-1185">Reference proteome</keyword>
<gene>
    <name evidence="2" type="ORF">C8035_v005593</name>
</gene>
<proteinExistence type="predicted"/>
<evidence type="ECO:0000313" key="3">
    <source>
        <dbReference type="Proteomes" id="UP000295083"/>
    </source>
</evidence>
<dbReference type="Proteomes" id="UP000295083">
    <property type="component" value="Unassembled WGS sequence"/>
</dbReference>
<dbReference type="AlphaFoldDB" id="A0A4R8PVM6"/>
<evidence type="ECO:0000256" key="1">
    <source>
        <dbReference type="SAM" id="MobiDB-lite"/>
    </source>
</evidence>
<sequence>MAHSKRNTSRSVFTSHERELAKAAWTSTSARLTRIQFPAAMKKEIKRLGRVREKAQQDVMECQARQDAEAHERAIKEFESTQAGFDPSPPASRLSSLTSAPSLSVDTGVSVDEPATKSGTKRKFVLDHDELQRIAQKDRVKAQWSIDNEKADSALVLDPLTNA</sequence>
<reference evidence="2 3" key="1">
    <citation type="submission" date="2018-11" db="EMBL/GenBank/DDBJ databases">
        <title>Genome sequence and assembly of Colletotrichum spinosum.</title>
        <authorList>
            <person name="Gan P."/>
            <person name="Shirasu K."/>
        </authorList>
    </citation>
    <scope>NUCLEOTIDE SEQUENCE [LARGE SCALE GENOMIC DNA]</scope>
    <source>
        <strain evidence="2 3">CBS 515.97</strain>
    </source>
</reference>
<dbReference type="EMBL" id="QAPG01000242">
    <property type="protein sequence ID" value="TDZ29518.1"/>
    <property type="molecule type" value="Genomic_DNA"/>
</dbReference>
<feature type="region of interest" description="Disordered" evidence="1">
    <location>
        <begin position="66"/>
        <end position="123"/>
    </location>
</feature>
<name>A0A4R8PVM6_9PEZI</name>
<comment type="caution">
    <text evidence="2">The sequence shown here is derived from an EMBL/GenBank/DDBJ whole genome shotgun (WGS) entry which is preliminary data.</text>
</comment>
<evidence type="ECO:0000313" key="2">
    <source>
        <dbReference type="EMBL" id="TDZ29518.1"/>
    </source>
</evidence>
<feature type="compositionally biased region" description="Basic and acidic residues" evidence="1">
    <location>
        <begin position="66"/>
        <end position="79"/>
    </location>
</feature>
<organism evidence="2 3">
    <name type="scientific">Colletotrichum spinosum</name>
    <dbReference type="NCBI Taxonomy" id="1347390"/>
    <lineage>
        <taxon>Eukaryota</taxon>
        <taxon>Fungi</taxon>
        <taxon>Dikarya</taxon>
        <taxon>Ascomycota</taxon>
        <taxon>Pezizomycotina</taxon>
        <taxon>Sordariomycetes</taxon>
        <taxon>Hypocreomycetidae</taxon>
        <taxon>Glomerellales</taxon>
        <taxon>Glomerellaceae</taxon>
        <taxon>Colletotrichum</taxon>
        <taxon>Colletotrichum orbiculare species complex</taxon>
    </lineage>
</organism>
<feature type="compositionally biased region" description="Polar residues" evidence="1">
    <location>
        <begin position="93"/>
        <end position="107"/>
    </location>
</feature>
<accession>A0A4R8PVM6</accession>